<reference evidence="3" key="1">
    <citation type="submission" date="2017-02" db="EMBL/GenBank/DDBJ databases">
        <authorList>
            <person name="Tafer H."/>
            <person name="Lopandic K."/>
        </authorList>
    </citation>
    <scope>NUCLEOTIDE SEQUENCE [LARGE SCALE GENOMIC DNA]</scope>
    <source>
        <strain evidence="3">CBS 366.77</strain>
    </source>
</reference>
<accession>A0A3A2Z3P9</accession>
<proteinExistence type="predicted"/>
<dbReference type="STRING" id="2070753.A0A3A2Z3P9"/>
<gene>
    <name evidence="2" type="ORF">PHISCL_10840</name>
</gene>
<dbReference type="OrthoDB" id="8300214at2759"/>
<feature type="non-terminal residue" evidence="2">
    <location>
        <position position="85"/>
    </location>
</feature>
<dbReference type="AlphaFoldDB" id="A0A3A2Z3P9"/>
<evidence type="ECO:0000313" key="2">
    <source>
        <dbReference type="EMBL" id="RJE16823.1"/>
    </source>
</evidence>
<dbReference type="PANTHER" id="PTHR43590:SF1">
    <property type="entry name" value="ARSENIC RESISTANCE PROTEIN ARSH (AFU_ORTHOLOGUE AFUA_5G15030)"/>
    <property type="match status" value="1"/>
</dbReference>
<protein>
    <submittedName>
        <fullName evidence="2">Arsenic resistance protein ArsH</fullName>
    </submittedName>
</protein>
<organism evidence="2 3">
    <name type="scientific">Aspergillus sclerotialis</name>
    <dbReference type="NCBI Taxonomy" id="2070753"/>
    <lineage>
        <taxon>Eukaryota</taxon>
        <taxon>Fungi</taxon>
        <taxon>Dikarya</taxon>
        <taxon>Ascomycota</taxon>
        <taxon>Pezizomycotina</taxon>
        <taxon>Eurotiomycetes</taxon>
        <taxon>Eurotiomycetidae</taxon>
        <taxon>Eurotiales</taxon>
        <taxon>Aspergillaceae</taxon>
        <taxon>Aspergillus</taxon>
        <taxon>Aspergillus subgen. Polypaecilum</taxon>
    </lineage>
</organism>
<name>A0A3A2Z3P9_9EURO</name>
<feature type="region of interest" description="Disordered" evidence="1">
    <location>
        <begin position="1"/>
        <end position="40"/>
    </location>
</feature>
<keyword evidence="3" id="KW-1185">Reference proteome</keyword>
<dbReference type="Proteomes" id="UP000266188">
    <property type="component" value="Unassembled WGS sequence"/>
</dbReference>
<dbReference type="EMBL" id="MVGC01002520">
    <property type="protein sequence ID" value="RJE16823.1"/>
    <property type="molecule type" value="Genomic_DNA"/>
</dbReference>
<evidence type="ECO:0000313" key="3">
    <source>
        <dbReference type="Proteomes" id="UP000266188"/>
    </source>
</evidence>
<feature type="compositionally biased region" description="Polar residues" evidence="1">
    <location>
        <begin position="1"/>
        <end position="19"/>
    </location>
</feature>
<sequence>MLPSTVPQQVTENMVQNGTPYEGQRTSNHRPLALCTDEDDPVTRQKYRPFILPDDAAKDWVSALELTTALDMAEENLRLTNERLR</sequence>
<dbReference type="GO" id="GO:0016655">
    <property type="term" value="F:oxidoreductase activity, acting on NAD(P)H, quinone or similar compound as acceptor"/>
    <property type="evidence" value="ECO:0007669"/>
    <property type="project" value="TreeGrafter"/>
</dbReference>
<comment type="caution">
    <text evidence="2">The sequence shown here is derived from an EMBL/GenBank/DDBJ whole genome shotgun (WGS) entry which is preliminary data.</text>
</comment>
<evidence type="ECO:0000256" key="1">
    <source>
        <dbReference type="SAM" id="MobiDB-lite"/>
    </source>
</evidence>
<dbReference type="InterPro" id="IPR014063">
    <property type="entry name" value="Arsenate-R_ArsH"/>
</dbReference>
<dbReference type="PANTHER" id="PTHR43590">
    <property type="entry name" value="ARSENIC RESISTANCE PROTEIN ARSH (AFU_ORTHOLOGUE AFUA_5G15030)"/>
    <property type="match status" value="1"/>
</dbReference>